<evidence type="ECO:0000313" key="1">
    <source>
        <dbReference type="EMBL" id="GAA5149503.1"/>
    </source>
</evidence>
<dbReference type="RefSeq" id="WP_185062886.1">
    <property type="nucleotide sequence ID" value="NZ_BAABJP010000004.1"/>
</dbReference>
<comment type="caution">
    <text evidence="1">The sequence shown here is derived from an EMBL/GenBank/DDBJ whole genome shotgun (WGS) entry which is preliminary data.</text>
</comment>
<protein>
    <submittedName>
        <fullName evidence="1">Uncharacterized protein</fullName>
    </submittedName>
</protein>
<name>A0ABP9PNN4_9PSEU</name>
<gene>
    <name evidence="1" type="ORF">GCM10023321_13450</name>
</gene>
<organism evidence="1 2">
    <name type="scientific">Pseudonocardia eucalypti</name>
    <dbReference type="NCBI Taxonomy" id="648755"/>
    <lineage>
        <taxon>Bacteria</taxon>
        <taxon>Bacillati</taxon>
        <taxon>Actinomycetota</taxon>
        <taxon>Actinomycetes</taxon>
        <taxon>Pseudonocardiales</taxon>
        <taxon>Pseudonocardiaceae</taxon>
        <taxon>Pseudonocardia</taxon>
    </lineage>
</organism>
<keyword evidence="2" id="KW-1185">Reference proteome</keyword>
<dbReference type="Proteomes" id="UP001428817">
    <property type="component" value="Unassembled WGS sequence"/>
</dbReference>
<accession>A0ABP9PNN4</accession>
<evidence type="ECO:0000313" key="2">
    <source>
        <dbReference type="Proteomes" id="UP001428817"/>
    </source>
</evidence>
<dbReference type="EMBL" id="BAABJP010000004">
    <property type="protein sequence ID" value="GAA5149503.1"/>
    <property type="molecule type" value="Genomic_DNA"/>
</dbReference>
<proteinExistence type="predicted"/>
<reference evidence="2" key="1">
    <citation type="journal article" date="2019" name="Int. J. Syst. Evol. Microbiol.">
        <title>The Global Catalogue of Microorganisms (GCM) 10K type strain sequencing project: providing services to taxonomists for standard genome sequencing and annotation.</title>
        <authorList>
            <consortium name="The Broad Institute Genomics Platform"/>
            <consortium name="The Broad Institute Genome Sequencing Center for Infectious Disease"/>
            <person name="Wu L."/>
            <person name="Ma J."/>
        </authorList>
    </citation>
    <scope>NUCLEOTIDE SEQUENCE [LARGE SCALE GENOMIC DNA]</scope>
    <source>
        <strain evidence="2">JCM 18303</strain>
    </source>
</reference>
<sequence>MVLLAGTNLPAPLYGGYQQRFGFSPLVVTLIYATYVGALVPSPLVVGLLSGSWGVYCHVLHDQTGYQDLGPDWNQRRRSAEHRTRKLVHQLEQLGHTVTPGPAA</sequence>